<keyword evidence="4 17" id="KW-0240">DNA-directed RNA polymerase</keyword>
<evidence type="ECO:0000256" key="5">
    <source>
        <dbReference type="ARBA" id="ARBA00022515"/>
    </source>
</evidence>
<dbReference type="GO" id="GO:0006269">
    <property type="term" value="P:DNA replication, synthesis of primer"/>
    <property type="evidence" value="ECO:0007669"/>
    <property type="project" value="UniProtKB-KW"/>
</dbReference>
<evidence type="ECO:0000256" key="13">
    <source>
        <dbReference type="ARBA" id="ARBA00023211"/>
    </source>
</evidence>
<keyword evidence="8 17" id="KW-0235">DNA replication</keyword>
<evidence type="ECO:0000256" key="6">
    <source>
        <dbReference type="ARBA" id="ARBA00022679"/>
    </source>
</evidence>
<dbReference type="EC" id="2.7.7.-" evidence="17"/>
<dbReference type="SUPFAM" id="SSF56747">
    <property type="entry name" value="Prim-pol domain"/>
    <property type="match status" value="1"/>
</dbReference>
<dbReference type="AlphaFoldDB" id="A0A0J9S7T1"/>
<proteinExistence type="inferred from homology"/>
<evidence type="ECO:0000256" key="7">
    <source>
        <dbReference type="ARBA" id="ARBA00022695"/>
    </source>
</evidence>
<comment type="cofactor">
    <cofactor evidence="2">
        <name>Mg(2+)</name>
        <dbReference type="ChEBI" id="CHEBI:18420"/>
    </cofactor>
</comment>
<evidence type="ECO:0000256" key="14">
    <source>
        <dbReference type="ARBA" id="ARBA00051714"/>
    </source>
</evidence>
<dbReference type="PANTHER" id="PTHR10536">
    <property type="entry name" value="DNA PRIMASE SMALL SUBUNIT"/>
    <property type="match status" value="1"/>
</dbReference>
<organism evidence="18 19">
    <name type="scientific">Plasmodium vivax India VII</name>
    <dbReference type="NCBI Taxonomy" id="1077284"/>
    <lineage>
        <taxon>Eukaryota</taxon>
        <taxon>Sar</taxon>
        <taxon>Alveolata</taxon>
        <taxon>Apicomplexa</taxon>
        <taxon>Aconoidasida</taxon>
        <taxon>Haemosporida</taxon>
        <taxon>Plasmodiidae</taxon>
        <taxon>Plasmodium</taxon>
        <taxon>Plasmodium (Plasmodium)</taxon>
    </lineage>
</organism>
<evidence type="ECO:0000256" key="3">
    <source>
        <dbReference type="ARBA" id="ARBA00009762"/>
    </source>
</evidence>
<keyword evidence="6 17" id="KW-0808">Transferase</keyword>
<comment type="similarity">
    <text evidence="3 17">Belongs to the eukaryotic-type primase small subunit family.</text>
</comment>
<evidence type="ECO:0000256" key="4">
    <source>
        <dbReference type="ARBA" id="ARBA00022478"/>
    </source>
</evidence>
<keyword evidence="11" id="KW-0460">Magnesium</keyword>
<keyword evidence="5 17" id="KW-0639">Primosome</keyword>
<evidence type="ECO:0000256" key="11">
    <source>
        <dbReference type="ARBA" id="ARBA00022842"/>
    </source>
</evidence>
<evidence type="ECO:0000313" key="19">
    <source>
        <dbReference type="Proteomes" id="UP000053562"/>
    </source>
</evidence>
<protein>
    <recommendedName>
        <fullName evidence="17">DNA primase</fullName>
        <ecNumber evidence="17">2.7.7.-</ecNumber>
    </recommendedName>
</protein>
<evidence type="ECO:0000256" key="16">
    <source>
        <dbReference type="ARBA" id="ARBA00061726"/>
    </source>
</evidence>
<evidence type="ECO:0000256" key="15">
    <source>
        <dbReference type="ARBA" id="ARBA00060314"/>
    </source>
</evidence>
<evidence type="ECO:0000256" key="9">
    <source>
        <dbReference type="ARBA" id="ARBA00022723"/>
    </source>
</evidence>
<dbReference type="GO" id="GO:0003899">
    <property type="term" value="F:DNA-directed RNA polymerase activity"/>
    <property type="evidence" value="ECO:0007669"/>
    <property type="project" value="InterPro"/>
</dbReference>
<dbReference type="GO" id="GO:0046872">
    <property type="term" value="F:metal ion binding"/>
    <property type="evidence" value="ECO:0007669"/>
    <property type="project" value="UniProtKB-KW"/>
</dbReference>
<dbReference type="EMBL" id="KQ234361">
    <property type="protein sequence ID" value="KMZ78980.1"/>
    <property type="molecule type" value="Genomic_DNA"/>
</dbReference>
<dbReference type="Gene3D" id="3.90.920.10">
    <property type="entry name" value="DNA primase, PRIM domain"/>
    <property type="match status" value="1"/>
</dbReference>
<evidence type="ECO:0000256" key="1">
    <source>
        <dbReference type="ARBA" id="ARBA00001936"/>
    </source>
</evidence>
<keyword evidence="12" id="KW-0804">Transcription</keyword>
<evidence type="ECO:0000256" key="12">
    <source>
        <dbReference type="ARBA" id="ARBA00023163"/>
    </source>
</evidence>
<gene>
    <name evidence="18" type="ORF">PVIIG_00372</name>
</gene>
<keyword evidence="13" id="KW-0464">Manganese</keyword>
<dbReference type="InterPro" id="IPR002755">
    <property type="entry name" value="DNA_primase_S"/>
</dbReference>
<name>A0A0J9S7T1_PLAVI</name>
<dbReference type="GO" id="GO:0005658">
    <property type="term" value="C:alpha DNA polymerase:primase complex"/>
    <property type="evidence" value="ECO:0007669"/>
    <property type="project" value="UniProtKB-ARBA"/>
</dbReference>
<dbReference type="InterPro" id="IPR014052">
    <property type="entry name" value="DNA_primase_ssu_euk/arc"/>
</dbReference>
<keyword evidence="7" id="KW-0548">Nucleotidyltransferase</keyword>
<comment type="catalytic activity">
    <reaction evidence="14">
        <text>ssDNA + n dNTP = ssDNA/pppdN(pdN)n-1 hybrid + (n-1) diphosphate.</text>
        <dbReference type="EC" id="2.7.7.102"/>
    </reaction>
</comment>
<sequence length="469" mass="55448">MEIVGEIKDSTVNETDLIFYYRNLCPINDLCNWLNYKNDNKGKYTRLNDPHFFAKREFSFTCKKNDQGKEEIYMRWLSFNNSEEFKDKLLSNFVPIKFDIGAVYNYPVYQKDQKGDIFHPVQKELIFDIDMNDYDDIRTCCNDKKVCKLCWKFLTIAIVLLDTALREDFALQNILWVYSGRRGIHCWVCDESCRHYTTDARAALADYLNILSGSDMKKKKVSIWGKEKYPMIERAFEICYKYFEILMEEQDFFKKGSPHVNKIIDYLPYATAKNVDPLKSAKINEFKEFIDNNNFNSKELFEKLSSIYGFLTPGNYFKKKDSNANIIIPSYIKELVFHFTYPRLDINVSKEINHLLKSPFCIHNGTGRVCVPLNIKNIDNFNPQLVPTLKLLREQFDDPQNAQGESPNEDNFEMQHMFEKINVDPEYRTSLKLYIDYFRQNFLENILLTCADKRKRISEGPKYIDYSNL</sequence>
<evidence type="ECO:0000256" key="8">
    <source>
        <dbReference type="ARBA" id="ARBA00022705"/>
    </source>
</evidence>
<dbReference type="NCBIfam" id="TIGR00335">
    <property type="entry name" value="primase_sml"/>
    <property type="match status" value="1"/>
</dbReference>
<dbReference type="OrthoDB" id="19606at2759"/>
<dbReference type="Proteomes" id="UP000053562">
    <property type="component" value="Unassembled WGS sequence"/>
</dbReference>
<dbReference type="CDD" id="cd04860">
    <property type="entry name" value="AE_Prim_S"/>
    <property type="match status" value="1"/>
</dbReference>
<evidence type="ECO:0000313" key="18">
    <source>
        <dbReference type="EMBL" id="KMZ78980.1"/>
    </source>
</evidence>
<comment type="function">
    <text evidence="15">Catalytic subunit of the DNA primase complex and component of the DNA polymerase alpha complex (also known as the alpha DNA polymerase-primase complex - primosome/replisome) which play an essential role in the initiation of DNA synthesis. The primase subunit of the polymerase alpha complex initiates DNA synthesis by oligomerising short RNA primers on both leading and lagging strands.</text>
</comment>
<evidence type="ECO:0000256" key="2">
    <source>
        <dbReference type="ARBA" id="ARBA00001946"/>
    </source>
</evidence>
<comment type="cofactor">
    <cofactor evidence="1">
        <name>Mn(2+)</name>
        <dbReference type="ChEBI" id="CHEBI:29035"/>
    </cofactor>
</comment>
<evidence type="ECO:0000256" key="17">
    <source>
        <dbReference type="RuleBase" id="RU003514"/>
    </source>
</evidence>
<keyword evidence="9" id="KW-0479">Metal-binding</keyword>
<dbReference type="Pfam" id="PF01896">
    <property type="entry name" value="DNA_primase_S"/>
    <property type="match status" value="1"/>
</dbReference>
<keyword evidence="10" id="KW-0862">Zinc</keyword>
<dbReference type="FunFam" id="3.90.920.10:FF:000004">
    <property type="entry name" value="DNA primase"/>
    <property type="match status" value="1"/>
</dbReference>
<accession>A0A0J9S7T1</accession>
<evidence type="ECO:0000256" key="10">
    <source>
        <dbReference type="ARBA" id="ARBA00022833"/>
    </source>
</evidence>
<reference evidence="18 19" key="1">
    <citation type="submission" date="2011-08" db="EMBL/GenBank/DDBJ databases">
        <title>The Genome Sequence of Plasmodium vivax India VII.</title>
        <authorList>
            <consortium name="The Broad Institute Genome Sequencing Platform"/>
            <consortium name="The Broad Institute Genome Sequencing Center for Infectious Disease"/>
            <person name="Neafsey D."/>
            <person name="Carlton J."/>
            <person name="Barnwell J."/>
            <person name="Collins W."/>
            <person name="Escalante A."/>
            <person name="Mullikin J."/>
            <person name="Saul A."/>
            <person name="Guigo R."/>
            <person name="Camara F."/>
            <person name="Young S.K."/>
            <person name="Zeng Q."/>
            <person name="Gargeya S."/>
            <person name="Fitzgerald M."/>
            <person name="Haas B."/>
            <person name="Abouelleil A."/>
            <person name="Alvarado L."/>
            <person name="Arachchi H.M."/>
            <person name="Berlin A."/>
            <person name="Brown A."/>
            <person name="Chapman S.B."/>
            <person name="Chen Z."/>
            <person name="Dunbar C."/>
            <person name="Freedman E."/>
            <person name="Gearin G."/>
            <person name="Gellesch M."/>
            <person name="Goldberg J."/>
            <person name="Griggs A."/>
            <person name="Gujja S."/>
            <person name="Heiman D."/>
            <person name="Howarth C."/>
            <person name="Larson L."/>
            <person name="Lui A."/>
            <person name="MacDonald P.J.P."/>
            <person name="Montmayeur A."/>
            <person name="Murphy C."/>
            <person name="Neiman D."/>
            <person name="Pearson M."/>
            <person name="Priest M."/>
            <person name="Roberts A."/>
            <person name="Saif S."/>
            <person name="Shea T."/>
            <person name="Shenoy N."/>
            <person name="Sisk P."/>
            <person name="Stolte C."/>
            <person name="Sykes S."/>
            <person name="Wortman J."/>
            <person name="Nusbaum C."/>
            <person name="Birren B."/>
        </authorList>
    </citation>
    <scope>NUCLEOTIDE SEQUENCE [LARGE SCALE GENOMIC DNA]</scope>
    <source>
        <strain evidence="18 19">India VII</strain>
    </source>
</reference>
<comment type="subunit">
    <text evidence="16">Heterodimer of a catalytic subunit and a regulatory subunit, also known as the DNA primase complex.</text>
</comment>